<evidence type="ECO:0000313" key="2">
    <source>
        <dbReference type="EMBL" id="QJD81088.1"/>
    </source>
</evidence>
<organism evidence="2 3">
    <name type="scientific">Spirosoma rhododendri</name>
    <dbReference type="NCBI Taxonomy" id="2728024"/>
    <lineage>
        <taxon>Bacteria</taxon>
        <taxon>Pseudomonadati</taxon>
        <taxon>Bacteroidota</taxon>
        <taxon>Cytophagia</taxon>
        <taxon>Cytophagales</taxon>
        <taxon>Cytophagaceae</taxon>
        <taxon>Spirosoma</taxon>
    </lineage>
</organism>
<dbReference type="Pfam" id="PF09912">
    <property type="entry name" value="DUF2141"/>
    <property type="match status" value="1"/>
</dbReference>
<dbReference type="Proteomes" id="UP000501128">
    <property type="component" value="Chromosome"/>
</dbReference>
<keyword evidence="3" id="KW-1185">Reference proteome</keyword>
<dbReference type="AlphaFoldDB" id="A0A7L5DWR1"/>
<keyword evidence="1" id="KW-0732">Signal</keyword>
<gene>
    <name evidence="2" type="ORF">HH216_23680</name>
</gene>
<dbReference type="KEGG" id="srho:HH216_23680"/>
<sequence length="140" mass="15165">MIHLLLSFSWLFATTLPPVAAPKSSLKITVQNVQEQQGNLFVAIFKPGASFPQGKPFEGKKVGISGESTTITFPVEPGDYAVAIYHDVNGNGKMDKNMLGIPKEPYGFSTNFKPKMSAPKFTDCQVTVGETTKAISIKLI</sequence>
<reference evidence="2 3" key="1">
    <citation type="submission" date="2020-04" db="EMBL/GenBank/DDBJ databases">
        <title>Genome sequencing of novel species.</title>
        <authorList>
            <person name="Heo J."/>
            <person name="Kim S.-J."/>
            <person name="Kim J.-S."/>
            <person name="Hong S.-B."/>
            <person name="Kwon S.-W."/>
        </authorList>
    </citation>
    <scope>NUCLEOTIDE SEQUENCE [LARGE SCALE GENOMIC DNA]</scope>
    <source>
        <strain evidence="2 3">CJU-R4</strain>
    </source>
</reference>
<dbReference type="RefSeq" id="WP_169553107.1">
    <property type="nucleotide sequence ID" value="NZ_CP051677.1"/>
</dbReference>
<name>A0A7L5DWR1_9BACT</name>
<evidence type="ECO:0000256" key="1">
    <source>
        <dbReference type="SAM" id="SignalP"/>
    </source>
</evidence>
<evidence type="ECO:0000313" key="3">
    <source>
        <dbReference type="Proteomes" id="UP000501128"/>
    </source>
</evidence>
<feature type="signal peptide" evidence="1">
    <location>
        <begin position="1"/>
        <end position="20"/>
    </location>
</feature>
<dbReference type="InterPro" id="IPR018673">
    <property type="entry name" value="DUF2141"/>
</dbReference>
<feature type="chain" id="PRO_5029451776" evidence="1">
    <location>
        <begin position="21"/>
        <end position="140"/>
    </location>
</feature>
<accession>A0A7L5DWR1</accession>
<proteinExistence type="predicted"/>
<dbReference type="EMBL" id="CP051677">
    <property type="protein sequence ID" value="QJD81088.1"/>
    <property type="molecule type" value="Genomic_DNA"/>
</dbReference>
<protein>
    <submittedName>
        <fullName evidence="2">DUF2141 domain-containing protein</fullName>
    </submittedName>
</protein>